<feature type="domain" description="Peptidase S24/S26A/S26B/S26C" evidence="1">
    <location>
        <begin position="1"/>
        <end position="81"/>
    </location>
</feature>
<proteinExistence type="predicted"/>
<dbReference type="CDD" id="cd06529">
    <property type="entry name" value="S24_LexA-like"/>
    <property type="match status" value="1"/>
</dbReference>
<evidence type="ECO:0000313" key="3">
    <source>
        <dbReference type="Proteomes" id="UP000748752"/>
    </source>
</evidence>
<dbReference type="EMBL" id="NRRV01000145">
    <property type="protein sequence ID" value="MBK1633923.1"/>
    <property type="molecule type" value="Genomic_DNA"/>
</dbReference>
<evidence type="ECO:0000313" key="2">
    <source>
        <dbReference type="EMBL" id="MBK1633923.1"/>
    </source>
</evidence>
<dbReference type="PANTHER" id="PTHR33516:SF2">
    <property type="entry name" value="LEXA REPRESSOR-RELATED"/>
    <property type="match status" value="1"/>
</dbReference>
<dbReference type="InterPro" id="IPR036286">
    <property type="entry name" value="LexA/Signal_pep-like_sf"/>
</dbReference>
<dbReference type="InterPro" id="IPR039418">
    <property type="entry name" value="LexA-like"/>
</dbReference>
<dbReference type="Gene3D" id="2.10.109.10">
    <property type="entry name" value="Umud Fragment, subunit A"/>
    <property type="match status" value="1"/>
</dbReference>
<dbReference type="RefSeq" id="WP_274607816.1">
    <property type="nucleotide sequence ID" value="NZ_NRRV01000145.1"/>
</dbReference>
<dbReference type="InterPro" id="IPR050077">
    <property type="entry name" value="LexA_repressor"/>
</dbReference>
<accession>A0ABS1CQ32</accession>
<evidence type="ECO:0000259" key="1">
    <source>
        <dbReference type="Pfam" id="PF00717"/>
    </source>
</evidence>
<gene>
    <name evidence="2" type="ORF">CKO31_24975</name>
</gene>
<dbReference type="PANTHER" id="PTHR33516">
    <property type="entry name" value="LEXA REPRESSOR"/>
    <property type="match status" value="1"/>
</dbReference>
<feature type="non-terminal residue" evidence="2">
    <location>
        <position position="1"/>
    </location>
</feature>
<dbReference type="Pfam" id="PF00717">
    <property type="entry name" value="Peptidase_S24"/>
    <property type="match status" value="1"/>
</dbReference>
<keyword evidence="3" id="KW-1185">Reference proteome</keyword>
<name>A0ABS1CQ32_9GAMM</name>
<dbReference type="InterPro" id="IPR015927">
    <property type="entry name" value="Peptidase_S24_S26A/B/C"/>
</dbReference>
<reference evidence="2 3" key="1">
    <citation type="journal article" date="2020" name="Microorganisms">
        <title>Osmotic Adaptation and Compatible Solute Biosynthesis of Phototrophic Bacteria as Revealed from Genome Analyses.</title>
        <authorList>
            <person name="Imhoff J.F."/>
            <person name="Rahn T."/>
            <person name="Kunzel S."/>
            <person name="Keller A."/>
            <person name="Neulinger S.C."/>
        </authorList>
    </citation>
    <scope>NUCLEOTIDE SEQUENCE [LARGE SCALE GENOMIC DNA]</scope>
    <source>
        <strain evidence="2 3">DSM 6210</strain>
    </source>
</reference>
<dbReference type="SUPFAM" id="SSF51306">
    <property type="entry name" value="LexA/Signal peptidase"/>
    <property type="match status" value="1"/>
</dbReference>
<comment type="caution">
    <text evidence="2">The sequence shown here is derived from an EMBL/GenBank/DDBJ whole genome shotgun (WGS) entry which is preliminary data.</text>
</comment>
<dbReference type="Proteomes" id="UP000748752">
    <property type="component" value="Unassembled WGS sequence"/>
</dbReference>
<sequence length="88" mass="9933">VLQIAGDSLCEAGILDGDYVVIEQRDHARNGEIVVALIRGEEVTLKRILQEPGRVLLYPENSAMQAMEYHPDEVQIQGVLVGQMRRYR</sequence>
<protein>
    <submittedName>
        <fullName evidence="2">Repressor LexA</fullName>
    </submittedName>
</protein>
<organism evidence="2 3">
    <name type="scientific">Thiohalocapsa halophila</name>
    <dbReference type="NCBI Taxonomy" id="69359"/>
    <lineage>
        <taxon>Bacteria</taxon>
        <taxon>Pseudomonadati</taxon>
        <taxon>Pseudomonadota</taxon>
        <taxon>Gammaproteobacteria</taxon>
        <taxon>Chromatiales</taxon>
        <taxon>Chromatiaceae</taxon>
        <taxon>Thiohalocapsa</taxon>
    </lineage>
</organism>